<feature type="transmembrane region" description="Helical" evidence="6">
    <location>
        <begin position="178"/>
        <end position="202"/>
    </location>
</feature>
<dbReference type="AlphaFoldDB" id="A0AAP2RD06"/>
<feature type="transmembrane region" description="Helical" evidence="6">
    <location>
        <begin position="426"/>
        <end position="444"/>
    </location>
</feature>
<evidence type="ECO:0000256" key="5">
    <source>
        <dbReference type="ARBA" id="ARBA00023136"/>
    </source>
</evidence>
<dbReference type="Proteomes" id="UP001320159">
    <property type="component" value="Unassembled WGS sequence"/>
</dbReference>
<reference evidence="8 9" key="1">
    <citation type="submission" date="2017-11" db="EMBL/GenBank/DDBJ databases">
        <title>Isolation and Characterization of Family Methanocellaceae Species from Potential Methane Hydrate Area Offshore Southwestern Taiwan.</title>
        <authorList>
            <person name="Zhang W.-L."/>
            <person name="Chen W.-C."/>
            <person name="Lai M.-C."/>
            <person name="Chen S.-C."/>
        </authorList>
    </citation>
    <scope>NUCLEOTIDE SEQUENCE [LARGE SCALE GENOMIC DNA]</scope>
    <source>
        <strain evidence="8 9">CWC-04</strain>
    </source>
</reference>
<dbReference type="PANTHER" id="PTHR23513:SF11">
    <property type="entry name" value="STAPHYLOFERRIN A TRANSPORTER"/>
    <property type="match status" value="1"/>
</dbReference>
<evidence type="ECO:0000256" key="6">
    <source>
        <dbReference type="SAM" id="Phobius"/>
    </source>
</evidence>
<feature type="transmembrane region" description="Helical" evidence="6">
    <location>
        <begin position="364"/>
        <end position="385"/>
    </location>
</feature>
<accession>A0AAP2RD06</accession>
<evidence type="ECO:0000256" key="2">
    <source>
        <dbReference type="ARBA" id="ARBA00022475"/>
    </source>
</evidence>
<keyword evidence="5 6" id="KW-0472">Membrane</keyword>
<protein>
    <submittedName>
        <fullName evidence="8">MFS transporter</fullName>
    </submittedName>
</protein>
<dbReference type="InterPro" id="IPR020846">
    <property type="entry name" value="MFS_dom"/>
</dbReference>
<organism evidence="8 9">
    <name type="scientific">Methanooceanicella nereidis</name>
    <dbReference type="NCBI Taxonomy" id="2052831"/>
    <lineage>
        <taxon>Archaea</taxon>
        <taxon>Methanobacteriati</taxon>
        <taxon>Methanobacteriota</taxon>
        <taxon>Stenosarchaea group</taxon>
        <taxon>Methanomicrobia</taxon>
        <taxon>Methanocellales</taxon>
        <taxon>Methanocellaceae</taxon>
        <taxon>Methanooceanicella</taxon>
    </lineage>
</organism>
<feature type="domain" description="Major facilitator superfamily (MFS) profile" evidence="7">
    <location>
        <begin position="46"/>
        <end position="450"/>
    </location>
</feature>
<dbReference type="EMBL" id="PGCK01000006">
    <property type="protein sequence ID" value="MCD1295029.1"/>
    <property type="molecule type" value="Genomic_DNA"/>
</dbReference>
<feature type="transmembrane region" description="Helical" evidence="6">
    <location>
        <begin position="48"/>
        <end position="73"/>
    </location>
</feature>
<dbReference type="Gene3D" id="1.20.1250.20">
    <property type="entry name" value="MFS general substrate transporter like domains"/>
    <property type="match status" value="1"/>
</dbReference>
<evidence type="ECO:0000256" key="1">
    <source>
        <dbReference type="ARBA" id="ARBA00004651"/>
    </source>
</evidence>
<feature type="transmembrane region" description="Helical" evidence="6">
    <location>
        <begin position="271"/>
        <end position="293"/>
    </location>
</feature>
<keyword evidence="3 6" id="KW-0812">Transmembrane</keyword>
<feature type="transmembrane region" description="Helical" evidence="6">
    <location>
        <begin position="79"/>
        <end position="99"/>
    </location>
</feature>
<evidence type="ECO:0000259" key="7">
    <source>
        <dbReference type="PROSITE" id="PS50850"/>
    </source>
</evidence>
<dbReference type="CDD" id="cd06173">
    <property type="entry name" value="MFS_MefA_like"/>
    <property type="match status" value="1"/>
</dbReference>
<dbReference type="GO" id="GO:0022857">
    <property type="term" value="F:transmembrane transporter activity"/>
    <property type="evidence" value="ECO:0007669"/>
    <property type="project" value="InterPro"/>
</dbReference>
<feature type="transmembrane region" description="Helical" evidence="6">
    <location>
        <begin position="214"/>
        <end position="238"/>
    </location>
</feature>
<dbReference type="SUPFAM" id="SSF103473">
    <property type="entry name" value="MFS general substrate transporter"/>
    <property type="match status" value="1"/>
</dbReference>
<comment type="caution">
    <text evidence="8">The sequence shown here is derived from an EMBL/GenBank/DDBJ whole genome shotgun (WGS) entry which is preliminary data.</text>
</comment>
<dbReference type="Pfam" id="PF07690">
    <property type="entry name" value="MFS_1"/>
    <property type="match status" value="1"/>
</dbReference>
<feature type="transmembrane region" description="Helical" evidence="6">
    <location>
        <begin position="336"/>
        <end position="358"/>
    </location>
</feature>
<dbReference type="PROSITE" id="PS50850">
    <property type="entry name" value="MFS"/>
    <property type="match status" value="1"/>
</dbReference>
<dbReference type="InterPro" id="IPR036259">
    <property type="entry name" value="MFS_trans_sf"/>
</dbReference>
<sequence>MRERWGKSELFKGDMMVFQNEGLDSSLGQKNVNVGSPAKNVLRNRNFLLLWLGQCTSLIGDQFTMIALPWLVLLVTGDPLALGLVLAFEGVPRAVFMLFGGAVTDRFSQRTVMLISDILRFLLVAMLAAMVLTGSIQMWMLYAISLAFGIVSGFFLPASGSMVPRIVKSEELMVGNSIIQGTAQISVFIGPLLAGGLIALFANSSMALGGNSAAMVGVGAAFAFDALTYLISIVSLWLMKVSVPQASATGMTEILSSIREGINFVIGTPKILYMFLILSAVNFLFVGPFLVGIPTIANSRLIEGAAAFGIIMSAHGLGNLIGLIGSGVIKIKPQNIGLIASGVICVFGIGLAITGFMTSTWVCSGIVFVLGMFNGYLGIVIITMLQKNTPPDMMGRLMSLTIFASTGLVPISQALSGVLIKISLEGLFVTCGVLIFLTGVIAALSKEVKNFGLELQ</sequence>
<evidence type="ECO:0000313" key="9">
    <source>
        <dbReference type="Proteomes" id="UP001320159"/>
    </source>
</evidence>
<name>A0AAP2RD06_9EURY</name>
<feature type="transmembrane region" description="Helical" evidence="6">
    <location>
        <begin position="111"/>
        <end position="133"/>
    </location>
</feature>
<keyword evidence="9" id="KW-1185">Reference proteome</keyword>
<keyword evidence="2" id="KW-1003">Cell membrane</keyword>
<keyword evidence="4 6" id="KW-1133">Transmembrane helix</keyword>
<gene>
    <name evidence="8" type="ORF">CUJ83_08470</name>
</gene>
<evidence type="ECO:0000313" key="8">
    <source>
        <dbReference type="EMBL" id="MCD1295029.1"/>
    </source>
</evidence>
<dbReference type="GO" id="GO:0005886">
    <property type="term" value="C:plasma membrane"/>
    <property type="evidence" value="ECO:0007669"/>
    <property type="project" value="UniProtKB-SubCell"/>
</dbReference>
<dbReference type="InterPro" id="IPR011701">
    <property type="entry name" value="MFS"/>
</dbReference>
<proteinExistence type="predicted"/>
<feature type="transmembrane region" description="Helical" evidence="6">
    <location>
        <begin position="139"/>
        <end position="158"/>
    </location>
</feature>
<feature type="transmembrane region" description="Helical" evidence="6">
    <location>
        <begin position="397"/>
        <end position="420"/>
    </location>
</feature>
<feature type="transmembrane region" description="Helical" evidence="6">
    <location>
        <begin position="305"/>
        <end position="324"/>
    </location>
</feature>
<evidence type="ECO:0000256" key="3">
    <source>
        <dbReference type="ARBA" id="ARBA00022692"/>
    </source>
</evidence>
<evidence type="ECO:0000256" key="4">
    <source>
        <dbReference type="ARBA" id="ARBA00022989"/>
    </source>
</evidence>
<comment type="subcellular location">
    <subcellularLocation>
        <location evidence="1">Cell membrane</location>
        <topology evidence="1">Multi-pass membrane protein</topology>
    </subcellularLocation>
</comment>
<dbReference type="PANTHER" id="PTHR23513">
    <property type="entry name" value="INTEGRAL MEMBRANE EFFLUX PROTEIN-RELATED"/>
    <property type="match status" value="1"/>
</dbReference>